<evidence type="ECO:0000256" key="2">
    <source>
        <dbReference type="ARBA" id="ARBA00008533"/>
    </source>
</evidence>
<dbReference type="Pfam" id="PF12344">
    <property type="entry name" value="UvrB"/>
    <property type="match status" value="1"/>
</dbReference>
<dbReference type="InterPro" id="IPR041471">
    <property type="entry name" value="UvrB_inter"/>
</dbReference>
<dbReference type="GO" id="GO:0006289">
    <property type="term" value="P:nucleotide-excision repair"/>
    <property type="evidence" value="ECO:0007669"/>
    <property type="project" value="UniProtKB-UniRule"/>
</dbReference>
<comment type="function">
    <text evidence="12">The UvrABC repair system catalyzes the recognition and processing of DNA lesions. A damage recognition complex composed of 2 UvrA and 2 UvrB subunits scans DNA for abnormalities. Upon binding of the UvrA(2)B(2) complex to a putative damaged site, the DNA wraps around one UvrB monomer. DNA wrap is dependent on ATP binding by UvrB and probably causes local melting of the DNA helix, facilitating insertion of UvrB beta-hairpin between the DNA strands. Then UvrB probes one DNA strand for the presence of a lesion. If a lesion is found the UvrA subunits dissociate and the UvrB-DNA preincision complex is formed. This complex is subsequently bound by UvrC and the second UvrB is released. If no lesion is found, the DNA wraps around the other UvrB subunit that will check the other stand for damage.</text>
</comment>
<dbReference type="PANTHER" id="PTHR24029:SF0">
    <property type="entry name" value="UVRABC SYSTEM PROTEIN B"/>
    <property type="match status" value="1"/>
</dbReference>
<proteinExistence type="inferred from homology"/>
<evidence type="ECO:0000256" key="13">
    <source>
        <dbReference type="RuleBase" id="RU003587"/>
    </source>
</evidence>
<dbReference type="InterPro" id="IPR014001">
    <property type="entry name" value="Helicase_ATP-bd"/>
</dbReference>
<comment type="domain">
    <text evidence="12">The beta-hairpin motif is involved in DNA binding.</text>
</comment>
<dbReference type="GO" id="GO:0009432">
    <property type="term" value="P:SOS response"/>
    <property type="evidence" value="ECO:0007669"/>
    <property type="project" value="UniProtKB-UniRule"/>
</dbReference>
<dbReference type="Pfam" id="PF17757">
    <property type="entry name" value="UvrB_inter"/>
    <property type="match status" value="1"/>
</dbReference>
<dbReference type="Proteomes" id="UP000177039">
    <property type="component" value="Unassembled WGS sequence"/>
</dbReference>
<evidence type="ECO:0000256" key="10">
    <source>
        <dbReference type="ARBA" id="ARBA00026033"/>
    </source>
</evidence>
<dbReference type="GO" id="GO:0005737">
    <property type="term" value="C:cytoplasm"/>
    <property type="evidence" value="ECO:0007669"/>
    <property type="project" value="UniProtKB-SubCell"/>
</dbReference>
<keyword evidence="8 12" id="KW-0267">Excision nuclease</keyword>
<dbReference type="NCBIfam" id="NF003673">
    <property type="entry name" value="PRK05298.1"/>
    <property type="match status" value="1"/>
</dbReference>
<dbReference type="PROSITE" id="PS50151">
    <property type="entry name" value="UVR"/>
    <property type="match status" value="1"/>
</dbReference>
<dbReference type="SUPFAM" id="SSF52540">
    <property type="entry name" value="P-loop containing nucleoside triphosphate hydrolases"/>
    <property type="match status" value="2"/>
</dbReference>
<dbReference type="PROSITE" id="PS51192">
    <property type="entry name" value="HELICASE_ATP_BIND_1"/>
    <property type="match status" value="1"/>
</dbReference>
<evidence type="ECO:0000313" key="17">
    <source>
        <dbReference type="EMBL" id="OGD98935.1"/>
    </source>
</evidence>
<name>A0A1F5H4F9_9BACT</name>
<evidence type="ECO:0000259" key="14">
    <source>
        <dbReference type="PROSITE" id="PS50151"/>
    </source>
</evidence>
<dbReference type="Gene3D" id="4.10.860.10">
    <property type="entry name" value="UVR domain"/>
    <property type="match status" value="1"/>
</dbReference>
<gene>
    <name evidence="12" type="primary">uvrB</name>
    <name evidence="17" type="ORF">A3B54_01130</name>
</gene>
<dbReference type="GO" id="GO:0009380">
    <property type="term" value="C:excinuclease repair complex"/>
    <property type="evidence" value="ECO:0007669"/>
    <property type="project" value="InterPro"/>
</dbReference>
<dbReference type="GO" id="GO:0003677">
    <property type="term" value="F:DNA binding"/>
    <property type="evidence" value="ECO:0007669"/>
    <property type="project" value="UniProtKB-UniRule"/>
</dbReference>
<organism evidence="17 18">
    <name type="scientific">Candidatus Curtissbacteria bacterium RIFCSPLOWO2_01_FULL_42_50</name>
    <dbReference type="NCBI Taxonomy" id="1797730"/>
    <lineage>
        <taxon>Bacteria</taxon>
        <taxon>Candidatus Curtissiibacteriota</taxon>
    </lineage>
</organism>
<dbReference type="CDD" id="cd17916">
    <property type="entry name" value="DEXHc_UvrB"/>
    <property type="match status" value="1"/>
</dbReference>
<dbReference type="InterPro" id="IPR001650">
    <property type="entry name" value="Helicase_C-like"/>
</dbReference>
<dbReference type="InterPro" id="IPR024759">
    <property type="entry name" value="UvrB_YAD/RRR_dom"/>
</dbReference>
<protein>
    <recommendedName>
        <fullName evidence="11 12">UvrABC system protein B</fullName>
        <shortName evidence="12">Protein UvrB</shortName>
    </recommendedName>
    <alternativeName>
        <fullName evidence="12">Excinuclease ABC subunit B</fullName>
    </alternativeName>
</protein>
<comment type="subunit">
    <text evidence="10 12 13">Forms a heterotetramer with UvrA during the search for lesions. Interacts with UvrC in an incision complex.</text>
</comment>
<sequence length="669" mass="76626">MKFKLTSTYKPTGDQPQAIDKLTEGLKKGFRHQTLLGVTGSGKTFTIANVIEKVQKPTLVISHNKTLAAQLYQEFREFFPKNAVCYFVSYYDYYQPEAYLPSTDTYIEKETEINEEIDRLRLAATTALATRGDVIVVASVSAIYNIGSPTEYQQSRLILKIGQSFGRHDLLVAFSKLLYERNDTDFKRGTYRVRGENIEILPAYENNGLRLTFSGKKLIKLEVIHKTSGETLQNPDEVALYPAKHYVSSEETTEKAIKTIGEELRKRLNFFRKLGKELEAHRLETRTNYDLEMIRTLGYCKGIENYSRHFDGRNPGEPPFSLLGHFPKDYLMVIDESHMTIPQVRGMYNGDRARKEMLVDFGFRLPSAFDNRPLKFEEFARKVNQVIYTSATPAVYELSISNQIVEQLVRPTGLLDPLIVIKTTKGQIDDLISEIQARVARKQRVLVTTLTKRMAEELAIYLEEKKIKVTYLHSEVQTLDRGDILDDLRLGNYDVLVGINLLREGLDLPEVSLVAILDADKEGFLRSETSLIQTMGRAARHQEGRVILYADIVTGSMQRAIEEVERRRQVQLDYNKKHKISPQTIEKPIREKLVDREKIYEEKKQIFKDSVIESSLARAKKGSLLPEDKQKLILVLTREMKDAARILDFEKAAILRDQILLLKSPAITS</sequence>
<keyword evidence="3 12" id="KW-0963">Cytoplasm</keyword>
<evidence type="ECO:0000256" key="6">
    <source>
        <dbReference type="ARBA" id="ARBA00022769"/>
    </source>
</evidence>
<dbReference type="InterPro" id="IPR027417">
    <property type="entry name" value="P-loop_NTPase"/>
</dbReference>
<keyword evidence="5 12" id="KW-0227">DNA damage</keyword>
<dbReference type="GO" id="GO:0009381">
    <property type="term" value="F:excinuclease ABC activity"/>
    <property type="evidence" value="ECO:0007669"/>
    <property type="project" value="UniProtKB-UniRule"/>
</dbReference>
<dbReference type="InterPro" id="IPR036876">
    <property type="entry name" value="UVR_dom_sf"/>
</dbReference>
<evidence type="ECO:0000256" key="3">
    <source>
        <dbReference type="ARBA" id="ARBA00022490"/>
    </source>
</evidence>
<dbReference type="Pfam" id="PF04851">
    <property type="entry name" value="ResIII"/>
    <property type="match status" value="1"/>
</dbReference>
<keyword evidence="7 12" id="KW-0067">ATP-binding</keyword>
<accession>A0A1F5H4F9</accession>
<evidence type="ECO:0000259" key="16">
    <source>
        <dbReference type="PROSITE" id="PS51194"/>
    </source>
</evidence>
<evidence type="ECO:0000313" key="18">
    <source>
        <dbReference type="Proteomes" id="UP000177039"/>
    </source>
</evidence>
<dbReference type="AlphaFoldDB" id="A0A1F5H4F9"/>
<keyword evidence="9 12" id="KW-0234">DNA repair</keyword>
<evidence type="ECO:0000256" key="5">
    <source>
        <dbReference type="ARBA" id="ARBA00022763"/>
    </source>
</evidence>
<dbReference type="EMBL" id="MFBT01000027">
    <property type="protein sequence ID" value="OGD98935.1"/>
    <property type="molecule type" value="Genomic_DNA"/>
</dbReference>
<evidence type="ECO:0000259" key="15">
    <source>
        <dbReference type="PROSITE" id="PS51192"/>
    </source>
</evidence>
<comment type="similarity">
    <text evidence="2 12 13">Belongs to the UvrB family.</text>
</comment>
<keyword evidence="12 13" id="KW-0742">SOS response</keyword>
<comment type="subcellular location">
    <subcellularLocation>
        <location evidence="1 12 13">Cytoplasm</location>
    </subcellularLocation>
</comment>
<evidence type="ECO:0000256" key="8">
    <source>
        <dbReference type="ARBA" id="ARBA00022881"/>
    </source>
</evidence>
<dbReference type="HAMAP" id="MF_00204">
    <property type="entry name" value="UvrB"/>
    <property type="match status" value="1"/>
</dbReference>
<dbReference type="InterPro" id="IPR004807">
    <property type="entry name" value="UvrB"/>
</dbReference>
<evidence type="ECO:0000256" key="11">
    <source>
        <dbReference type="ARBA" id="ARBA00029504"/>
    </source>
</evidence>
<feature type="domain" description="Helicase ATP-binding" evidence="15">
    <location>
        <begin position="24"/>
        <end position="196"/>
    </location>
</feature>
<dbReference type="PROSITE" id="PS51194">
    <property type="entry name" value="HELICASE_CTER"/>
    <property type="match status" value="1"/>
</dbReference>
<evidence type="ECO:0000256" key="7">
    <source>
        <dbReference type="ARBA" id="ARBA00022840"/>
    </source>
</evidence>
<comment type="caution">
    <text evidence="17">The sequence shown here is derived from an EMBL/GenBank/DDBJ whole genome shotgun (WGS) entry which is preliminary data.</text>
</comment>
<dbReference type="Pfam" id="PF00271">
    <property type="entry name" value="Helicase_C"/>
    <property type="match status" value="1"/>
</dbReference>
<evidence type="ECO:0000256" key="9">
    <source>
        <dbReference type="ARBA" id="ARBA00023204"/>
    </source>
</evidence>
<feature type="domain" description="UVR" evidence="14">
    <location>
        <begin position="630"/>
        <end position="665"/>
    </location>
</feature>
<feature type="short sequence motif" description="Beta-hairpin" evidence="12">
    <location>
        <begin position="90"/>
        <end position="113"/>
    </location>
</feature>
<dbReference type="SUPFAM" id="SSF46600">
    <property type="entry name" value="C-terminal UvrC-binding domain of UvrB"/>
    <property type="match status" value="1"/>
</dbReference>
<dbReference type="GO" id="GO:0016887">
    <property type="term" value="F:ATP hydrolysis activity"/>
    <property type="evidence" value="ECO:0007669"/>
    <property type="project" value="InterPro"/>
</dbReference>
<keyword evidence="4 12" id="KW-0547">Nucleotide-binding</keyword>
<dbReference type="CDD" id="cd18790">
    <property type="entry name" value="SF2_C_UvrB"/>
    <property type="match status" value="1"/>
</dbReference>
<dbReference type="SMART" id="SM00487">
    <property type="entry name" value="DEXDc"/>
    <property type="match status" value="1"/>
</dbReference>
<dbReference type="GO" id="GO:0005524">
    <property type="term" value="F:ATP binding"/>
    <property type="evidence" value="ECO:0007669"/>
    <property type="project" value="UniProtKB-UniRule"/>
</dbReference>
<evidence type="ECO:0000256" key="1">
    <source>
        <dbReference type="ARBA" id="ARBA00004496"/>
    </source>
</evidence>
<dbReference type="PANTHER" id="PTHR24029">
    <property type="entry name" value="UVRABC SYSTEM PROTEIN B"/>
    <property type="match status" value="1"/>
</dbReference>
<feature type="domain" description="Helicase C-terminal" evidence="16">
    <location>
        <begin position="427"/>
        <end position="589"/>
    </location>
</feature>
<evidence type="ECO:0000256" key="4">
    <source>
        <dbReference type="ARBA" id="ARBA00022741"/>
    </source>
</evidence>
<keyword evidence="6 12" id="KW-0228">DNA excision</keyword>
<dbReference type="NCBIfam" id="TIGR00631">
    <property type="entry name" value="uvrb"/>
    <property type="match status" value="1"/>
</dbReference>
<reference evidence="17 18" key="1">
    <citation type="journal article" date="2016" name="Nat. Commun.">
        <title>Thousands of microbial genomes shed light on interconnected biogeochemical processes in an aquifer system.</title>
        <authorList>
            <person name="Anantharaman K."/>
            <person name="Brown C.T."/>
            <person name="Hug L.A."/>
            <person name="Sharon I."/>
            <person name="Castelle C.J."/>
            <person name="Probst A.J."/>
            <person name="Thomas B.C."/>
            <person name="Singh A."/>
            <person name="Wilkins M.J."/>
            <person name="Karaoz U."/>
            <person name="Brodie E.L."/>
            <person name="Williams K.H."/>
            <person name="Hubbard S.S."/>
            <person name="Banfield J.F."/>
        </authorList>
    </citation>
    <scope>NUCLEOTIDE SEQUENCE [LARGE SCALE GENOMIC DNA]</scope>
</reference>
<evidence type="ECO:0000256" key="12">
    <source>
        <dbReference type="HAMAP-Rule" id="MF_00204"/>
    </source>
</evidence>
<dbReference type="Pfam" id="PF02151">
    <property type="entry name" value="UVR"/>
    <property type="match status" value="1"/>
</dbReference>
<dbReference type="InterPro" id="IPR001943">
    <property type="entry name" value="UVR_dom"/>
</dbReference>
<dbReference type="Gene3D" id="3.40.50.300">
    <property type="entry name" value="P-loop containing nucleotide triphosphate hydrolases"/>
    <property type="match status" value="3"/>
</dbReference>
<feature type="binding site" evidence="12">
    <location>
        <begin position="37"/>
        <end position="44"/>
    </location>
    <ligand>
        <name>ATP</name>
        <dbReference type="ChEBI" id="CHEBI:30616"/>
    </ligand>
</feature>
<dbReference type="InterPro" id="IPR006935">
    <property type="entry name" value="Helicase/UvrB_N"/>
</dbReference>
<dbReference type="SMART" id="SM00490">
    <property type="entry name" value="HELICc"/>
    <property type="match status" value="1"/>
</dbReference>